<dbReference type="Proteomes" id="UP000642180">
    <property type="component" value="Unassembled WGS sequence"/>
</dbReference>
<organism evidence="2 3">
    <name type="scientific">Oxalicibacterium faecigallinarum</name>
    <dbReference type="NCBI Taxonomy" id="573741"/>
    <lineage>
        <taxon>Bacteria</taxon>
        <taxon>Pseudomonadati</taxon>
        <taxon>Pseudomonadota</taxon>
        <taxon>Betaproteobacteria</taxon>
        <taxon>Burkholderiales</taxon>
        <taxon>Oxalobacteraceae</taxon>
        <taxon>Oxalicibacterium</taxon>
    </lineage>
</organism>
<keyword evidence="3" id="KW-1185">Reference proteome</keyword>
<protein>
    <submittedName>
        <fullName evidence="2">Uncharacterized protein</fullName>
    </submittedName>
</protein>
<sequence>MSKFTLLLASLIWFGIAPAKASDLTITCDVQQTTEGQKKTEFKRRFEIDFEPRYFKTSVDNGKGWRGREEGFPEDINATRVVFIDDGKVSQYYDRATHEYVYQDVTAGIEAKGKCREEGQPKK</sequence>
<evidence type="ECO:0000313" key="3">
    <source>
        <dbReference type="Proteomes" id="UP000642180"/>
    </source>
</evidence>
<dbReference type="AlphaFoldDB" id="A0A8J3AVK4"/>
<dbReference type="EMBL" id="BMDI01000003">
    <property type="protein sequence ID" value="GGI20934.1"/>
    <property type="molecule type" value="Genomic_DNA"/>
</dbReference>
<evidence type="ECO:0000313" key="2">
    <source>
        <dbReference type="EMBL" id="GGI20934.1"/>
    </source>
</evidence>
<feature type="chain" id="PRO_5035259414" evidence="1">
    <location>
        <begin position="22"/>
        <end position="123"/>
    </location>
</feature>
<comment type="caution">
    <text evidence="2">The sequence shown here is derived from an EMBL/GenBank/DDBJ whole genome shotgun (WGS) entry which is preliminary data.</text>
</comment>
<gene>
    <name evidence="2" type="ORF">GCM10008066_26490</name>
</gene>
<reference evidence="3" key="1">
    <citation type="journal article" date="2019" name="Int. J. Syst. Evol. Microbiol.">
        <title>The Global Catalogue of Microorganisms (GCM) 10K type strain sequencing project: providing services to taxonomists for standard genome sequencing and annotation.</title>
        <authorList>
            <consortium name="The Broad Institute Genomics Platform"/>
            <consortium name="The Broad Institute Genome Sequencing Center for Infectious Disease"/>
            <person name="Wu L."/>
            <person name="Ma J."/>
        </authorList>
    </citation>
    <scope>NUCLEOTIDE SEQUENCE [LARGE SCALE GENOMIC DNA]</scope>
    <source>
        <strain evidence="3">CCM 2767</strain>
    </source>
</reference>
<proteinExistence type="predicted"/>
<accession>A0A8J3AVK4</accession>
<evidence type="ECO:0000256" key="1">
    <source>
        <dbReference type="SAM" id="SignalP"/>
    </source>
</evidence>
<name>A0A8J3AVK4_9BURK</name>
<dbReference type="RefSeq" id="WP_188381869.1">
    <property type="nucleotide sequence ID" value="NZ_BMDI01000003.1"/>
</dbReference>
<feature type="signal peptide" evidence="1">
    <location>
        <begin position="1"/>
        <end position="21"/>
    </location>
</feature>
<keyword evidence="1" id="KW-0732">Signal</keyword>